<comment type="caution">
    <text evidence="5">The sequence shown here is derived from an EMBL/GenBank/DDBJ whole genome shotgun (WGS) entry which is preliminary data.</text>
</comment>
<feature type="region of interest" description="Disordered" evidence="2">
    <location>
        <begin position="2046"/>
        <end position="2068"/>
    </location>
</feature>
<feature type="domain" description="Atypical Rib" evidence="4">
    <location>
        <begin position="1612"/>
        <end position="1678"/>
    </location>
</feature>
<dbReference type="Pfam" id="PF18938">
    <property type="entry name" value="aRib"/>
    <property type="match status" value="2"/>
</dbReference>
<protein>
    <submittedName>
        <fullName evidence="5">KxYKxGKxW signal peptide domain protein</fullName>
    </submittedName>
</protein>
<dbReference type="Pfam" id="PF08428">
    <property type="entry name" value="Rib"/>
    <property type="match status" value="1"/>
</dbReference>
<feature type="domain" description="Rib" evidence="3">
    <location>
        <begin position="1702"/>
        <end position="1750"/>
    </location>
</feature>
<dbReference type="InterPro" id="IPR050972">
    <property type="entry name" value="SDr-like"/>
</dbReference>
<evidence type="ECO:0000313" key="5">
    <source>
        <dbReference type="EMBL" id="KEQ48985.1"/>
    </source>
</evidence>
<feature type="region of interest" description="Disordered" evidence="2">
    <location>
        <begin position="3237"/>
        <end position="3257"/>
    </location>
</feature>
<proteinExistence type="predicted"/>
<keyword evidence="1" id="KW-0732">Signal</keyword>
<evidence type="ECO:0000256" key="1">
    <source>
        <dbReference type="ARBA" id="ARBA00022729"/>
    </source>
</evidence>
<dbReference type="Proteomes" id="UP000028022">
    <property type="component" value="Unassembled WGS sequence"/>
</dbReference>
<dbReference type="InterPro" id="IPR026465">
    <property type="entry name" value="Ser_adhes_glycop_N"/>
</dbReference>
<accession>A0A081R1B2</accession>
<feature type="domain" description="Atypical Rib" evidence="4">
    <location>
        <begin position="2271"/>
        <end position="2330"/>
    </location>
</feature>
<organism evidence="5">
    <name type="scientific">Streptococcus mitis</name>
    <dbReference type="NCBI Taxonomy" id="28037"/>
    <lineage>
        <taxon>Bacteria</taxon>
        <taxon>Bacillati</taxon>
        <taxon>Bacillota</taxon>
        <taxon>Bacilli</taxon>
        <taxon>Lactobacillales</taxon>
        <taxon>Streptococcaceae</taxon>
        <taxon>Streptococcus</taxon>
        <taxon>Streptococcus mitis group</taxon>
    </lineage>
</organism>
<dbReference type="PANTHER" id="PTHR34403">
    <property type="entry name" value="TOL-PAL SYSTEM PROTEIN TOLA"/>
    <property type="match status" value="1"/>
</dbReference>
<feature type="compositionally biased region" description="Low complexity" evidence="2">
    <location>
        <begin position="127"/>
        <end position="139"/>
    </location>
</feature>
<feature type="region of interest" description="Disordered" evidence="2">
    <location>
        <begin position="197"/>
        <end position="223"/>
    </location>
</feature>
<dbReference type="NCBIfam" id="TIGR03715">
    <property type="entry name" value="KxYKxGKxW"/>
    <property type="match status" value="1"/>
</dbReference>
<evidence type="ECO:0000259" key="3">
    <source>
        <dbReference type="Pfam" id="PF08428"/>
    </source>
</evidence>
<dbReference type="InterPro" id="IPR044024">
    <property type="entry name" value="aRib"/>
</dbReference>
<dbReference type="InterPro" id="IPR059115">
    <property type="entry name" value="Rib"/>
</dbReference>
<evidence type="ECO:0000259" key="4">
    <source>
        <dbReference type="Pfam" id="PF18938"/>
    </source>
</evidence>
<feature type="compositionally biased region" description="Low complexity" evidence="2">
    <location>
        <begin position="153"/>
        <end position="166"/>
    </location>
</feature>
<dbReference type="Gene3D" id="3.10.20.890">
    <property type="match status" value="2"/>
</dbReference>
<sequence>MFFRRQKGEYRETDRVTRFKLIKSGKHWLRASTSQFGLFKVLRGGVDAAQVTTEVIEEQSANTLTGLDILKGIAAAGTVLGGAVATQTTVYANDALEKTVESNQTLANTDTVTLGTVKDQEGAQADSLSVSVSQSQSLSEEASKNASKHLSESESQSVSTSTSASVSASTSASTSAVASASASTSALVSASQSQAGVTSELAKPVASETASNKETSVRKEDAANATAGAALSKVITESLASLQAVETRLSQITSTTSSLVDTTTTAAVATTVSAESNKKAQEDRKRLSKISATMGEYLAKSIGLPNTEAAVAKVNAAVTAIEEALKNPNADLTDVIKQATSAQNSIVNAVLRANNGKRSALNGKAMERGANFRVAPGGATENDPTSANYGFSTATVGYVVTKNDATAHSSAARNIYKEGTYLYATQGRQANNEPPGRANVPTRVEVRTIKDQVYMTSTRHGNTTDWEVTFNDGGEQHDNPFFYFTVPKGHTVTHMEVLRKDSANAKWQTLANSNGHQAFLDIDKGNGNYRPAIGNAWNNQGGYYYDNVAGVGPGGVGRGNLTSLRDFAFNNPEVYYQTDKISDITKESGDFAFDSIENATANIYALHPKGSLQRGGYKIKYTTTSSDDTNDFYMAGFRSLENSRHKNYLQMNGSNDRYVLKLKSGIKNTFLKHGRLGDLVNGPYIGRIANAYDRHTKTETAIPELSPGETVTYSIKGRRDNSTWIQYRGNTKSVPFSKGTAELTISVPKVGTRTLPFRIVTQSDVYEPVIDKTVTTATVLKGKNINPVSVIQRIDDKSRDIQGFALPDDMNDYNREINGGGNAARVLPNTESGTGSNLSRLNVKNVEWVGGSNEIGSGIGENMAVKARVDGKDVYLSVPDNMDISRLGDELTNADKQAILKYHDLDGKAQITGTKIGLTKQLKTIYKDDEGGDSVDISEVFFENVAKATATAPHVDPKSDGSVVVRPEVNNDRVNISYTPTTSTTTNTPTQITIKKSGTAWESTDPLPTGVTLNKSNGHLTISEEAVKDKTDVTATSYNFNSDGAVTRATAKAPYKAKTDRFYAVEGEDKNQLNARDFVVDGDGGALPQGTSVKWKDSSLDLSTPGQRKATLLVTKGSETKEIEYDYTVHPKIKARTENEVTGKFFAFKGTQGSDLGKVGGGQWANPYGRNIEGYTNLNDLKAESREVKWFYKYRLNGTDTEKTTTVGRDTFGEVWYTTKENKSWPDPVSHKTTYTVTAVYPTGRFGAESDPTRALKSETTFDYTVVDPVAKKVYETTVGNITPLSEIIQDPGKAIKNSRDGVPIPDGPTAATKTTYSWVSAPDASTVSTPGIKKADVTVTLPKGAQTKENSHEIVPVTIKVRPNPPQIANDQVKLQGGLPNRSITVTDVIPGATVALTIGTEIFTKKSTGTSVTFEQSDLKRVTDTNNGLLPTGDVTVKQSKEFDNPVTGQKETLESDVRTVAITAETEKPHVSYKVTIDGKEPKKDSKDYYLFYAGDNIKVEFSATDNSGKLKKVTFNQGANELTNFFNDTTNTYGSGDVPKIESIVNQDQTTRATIGKVKDDLTYDSGHKWTRQIKAVDPSGNESDTNLAEAKFGIQQGRLADKFRGEQPTDAVVVANPNSLTEPERAKILAAVKAANPKDTNRIKDGDEGYRISTDGTVTITYKDGTSTTVPPKVKYGVEKVADKFYAISDETVASLNPKDFVRGVGNQPLPAGTTVTWKKGSEPTFTVGENRTAKLVVTYPDKRQQPDEIEYNYTVYEKLQTFTRNGFKGKFYAFKANQGNERITGGNWANNVGRDSYLYTNVDKLPAGTKWSYKYQLNNTGEEKTTPIATDKFGNVWHTTVETNPENQPTSHHTTYTVKAVYPTGRFGTVSSSNPALTREATFEYTVVDPVAKKIYETTVGNKAPLADIIATPGNAIVNSTNSVTIPRDTTYEWLDLDADTIVSAPGVYVRNVKMILPESTTKPESDPQYVPGRNSEHVPITIKVKPKTPQIADDQVKLQGGLPNRSITVTDVTPGATVTLTIGNQIIKKEVPAGATSVTFTPPINPSSPNKNNGEIDYTAFPNGVLPTGEITVKQEKEVTLPGGGKETLTSGVTTKEITKETEAPKVTVKVQVLRDGKWVDAPKDSQGRNKIYAGDQFRVRVETWDNSGKVTHIEAWNNETNEQLNYVTRNVIDHSTGGIANQRTNKLTDASQAQPYTHNLTSDGTYNANQVFNPSKDYTNTATPDNDDTPNIWTRFARVKDLSGNLKVEKYVIVQAPLSEKYTPNSPVIQVENLTTPTEADKKKIRKAIEDANPNMQIKTVSVGRDGTVTVTYNDDTTDIFKPKLSDSDYRSQSASTSAVASTSASTSAVASTSASTSAVASTSASTSAVASTSASTSAVASTSASTSAVASTSASTSAVASTSASTSAVASTSASTSAVASTSASTSAVASTSASTSAVASTSASTSAVASTSASTSAVASTSASTSAVASTSASTSAVASTSASTSAVASTSASTSAVASTSASTSAVASTSASTSAVASTSASTSAVASTSASTSAVASTSASTSAVASTSASTSAVASTSASTSAVASTSASTSAVASTSASTSAVASTSASTSAVASTSASTSAVASTSASTSAVASTSASTSAVASTSASTSAVASTSASTSAVASTSASTSAVASTSASTSAVASTSASTSAVASTSASTSAVASTSASTSAVASTSASTSAVASTSASTSAVASTSASTSAVASTSASTSAVASTSASTSAVASTSASTSAVASTSASTSAVASTSASTSAVASTSASTSAVASTSASTSAVASTSASTSAVASTSASTSAVASTSASTSAVASTSASTSAVASTSASTSAVASTSASTSAVASTSASTSAVASTSASTSAVASTSASTSAVASTSASTSAVASTSASTSAVASTSASTSAVASTSASTSAVASTSASTSAVASTSASTSAVASTSASTSAVASTSASTSAVASTSASTSAVASTSASTSAVASTSASTSAVASTSASTSAVASTSASTSAVASTSASTSAVASTSASTSAVASTSASTSAVASTSASTSAVASTSASTSAVASTSASTSAVASTSASTSAVASTSASTSAVASTSASTSAVASTSASTSAVASTSASTSAVASTSASTSAVASTSASTSAVASTSASTSAVASTSASTSAVASTSASTSAVASTSASTSAVASTSASTSAVASTSASTSAVASTSASTSAVASTSASTSAVASTSASTSAVASLQRQQVP</sequence>
<feature type="compositionally biased region" description="Low complexity" evidence="2">
    <location>
        <begin position="3237"/>
        <end position="3250"/>
    </location>
</feature>
<dbReference type="EMBL" id="JPFZ01000007">
    <property type="protein sequence ID" value="KEQ48985.1"/>
    <property type="molecule type" value="Genomic_DNA"/>
</dbReference>
<dbReference type="NCBIfam" id="TIGR04224">
    <property type="entry name" value="ser_adhes_Nterm"/>
    <property type="match status" value="1"/>
</dbReference>
<reference evidence="5" key="1">
    <citation type="submission" date="2014-05" db="EMBL/GenBank/DDBJ databases">
        <authorList>
            <person name="Daugherty S.C."/>
            <person name="Tallon L.J."/>
            <person name="Sadzewicz L."/>
            <person name="Kilian M."/>
            <person name="Tettelin H."/>
        </authorList>
    </citation>
    <scope>NUCLEOTIDE SEQUENCE [LARGE SCALE GENOMIC DNA]</scope>
    <source>
        <strain evidence="5">SK608</strain>
    </source>
</reference>
<name>A0A081R1B2_STRMT</name>
<dbReference type="PANTHER" id="PTHR34403:SF8">
    <property type="entry name" value="TOL-PAL SYSTEM PROTEIN TOLA"/>
    <property type="match status" value="1"/>
</dbReference>
<feature type="region of interest" description="Disordered" evidence="2">
    <location>
        <begin position="123"/>
        <end position="166"/>
    </location>
</feature>
<dbReference type="InterPro" id="IPR022263">
    <property type="entry name" value="KxYKxGKxW"/>
</dbReference>
<dbReference type="Pfam" id="PF19258">
    <property type="entry name" value="KxYKxGKxW_sig"/>
    <property type="match status" value="1"/>
</dbReference>
<gene>
    <name evidence="5" type="ORF">SK608_0283</name>
</gene>
<evidence type="ECO:0000256" key="2">
    <source>
        <dbReference type="SAM" id="MobiDB-lite"/>
    </source>
</evidence>